<evidence type="ECO:0000313" key="2">
    <source>
        <dbReference type="Proteomes" id="UP000534186"/>
    </source>
</evidence>
<keyword evidence="1" id="KW-0255">Endonuclease</keyword>
<dbReference type="AlphaFoldDB" id="A0A7Y9NR12"/>
<proteinExistence type="predicted"/>
<gene>
    <name evidence="1" type="ORF">HDF12_004348</name>
</gene>
<dbReference type="PANTHER" id="PTHR33988">
    <property type="entry name" value="ENDORIBONUCLEASE MAZF-RELATED"/>
    <property type="match status" value="1"/>
</dbReference>
<protein>
    <submittedName>
        <fullName evidence="1">mRNA-degrading endonuclease toxin of MazEF toxin-antitoxin module</fullName>
    </submittedName>
</protein>
<reference evidence="1 2" key="1">
    <citation type="submission" date="2020-07" db="EMBL/GenBank/DDBJ databases">
        <title>Genomic Encyclopedia of Type Strains, Phase IV (KMG-V): Genome sequencing to study the core and pangenomes of soil and plant-associated prokaryotes.</title>
        <authorList>
            <person name="Whitman W."/>
        </authorList>
    </citation>
    <scope>NUCLEOTIDE SEQUENCE [LARGE SCALE GENOMIC DNA]</scope>
    <source>
        <strain evidence="1 2">M8UP30</strain>
    </source>
</reference>
<dbReference type="InterPro" id="IPR003477">
    <property type="entry name" value="PemK-like"/>
</dbReference>
<dbReference type="InterPro" id="IPR011067">
    <property type="entry name" value="Plasmid_toxin/cell-grow_inhib"/>
</dbReference>
<dbReference type="GO" id="GO:0016075">
    <property type="term" value="P:rRNA catabolic process"/>
    <property type="evidence" value="ECO:0007669"/>
    <property type="project" value="TreeGrafter"/>
</dbReference>
<name>A0A7Y9NR12_9BACT</name>
<sequence length="97" mass="10570">MIVVSANRINHGELIVCVPLTSEKSKHANKTIPAHDIRIPAALIIPVSTEPPIPRDSIALCEQVTCCDRTRLVQHWATLTPDALEAVKIGLQNVLGF</sequence>
<comment type="caution">
    <text evidence="1">The sequence shown here is derived from an EMBL/GenBank/DDBJ whole genome shotgun (WGS) entry which is preliminary data.</text>
</comment>
<keyword evidence="1" id="KW-0378">Hydrolase</keyword>
<organism evidence="1 2">
    <name type="scientific">Tunturiibacter lichenicola</name>
    <dbReference type="NCBI Taxonomy" id="2051959"/>
    <lineage>
        <taxon>Bacteria</taxon>
        <taxon>Pseudomonadati</taxon>
        <taxon>Acidobacteriota</taxon>
        <taxon>Terriglobia</taxon>
        <taxon>Terriglobales</taxon>
        <taxon>Acidobacteriaceae</taxon>
        <taxon>Tunturiibacter</taxon>
    </lineage>
</organism>
<dbReference type="GO" id="GO:0004521">
    <property type="term" value="F:RNA endonuclease activity"/>
    <property type="evidence" value="ECO:0007669"/>
    <property type="project" value="TreeGrafter"/>
</dbReference>
<dbReference type="GO" id="GO:0006402">
    <property type="term" value="P:mRNA catabolic process"/>
    <property type="evidence" value="ECO:0007669"/>
    <property type="project" value="TreeGrafter"/>
</dbReference>
<evidence type="ECO:0000313" key="1">
    <source>
        <dbReference type="EMBL" id="NYF53949.1"/>
    </source>
</evidence>
<keyword evidence="1" id="KW-0540">Nuclease</keyword>
<dbReference type="SUPFAM" id="SSF50118">
    <property type="entry name" value="Cell growth inhibitor/plasmid maintenance toxic component"/>
    <property type="match status" value="1"/>
</dbReference>
<dbReference type="Proteomes" id="UP000534186">
    <property type="component" value="Unassembled WGS sequence"/>
</dbReference>
<dbReference type="PANTHER" id="PTHR33988:SF3">
    <property type="entry name" value="ENDORIBONUCLEASE TOXIN CHPB-RELATED"/>
    <property type="match status" value="1"/>
</dbReference>
<dbReference type="Gene3D" id="2.30.30.110">
    <property type="match status" value="1"/>
</dbReference>
<accession>A0A7Y9NR12</accession>
<dbReference type="EMBL" id="JACCCV010000002">
    <property type="protein sequence ID" value="NYF53949.1"/>
    <property type="molecule type" value="Genomic_DNA"/>
</dbReference>
<dbReference type="Pfam" id="PF02452">
    <property type="entry name" value="PemK_toxin"/>
    <property type="match status" value="1"/>
</dbReference>
<dbReference type="GO" id="GO:0003677">
    <property type="term" value="F:DNA binding"/>
    <property type="evidence" value="ECO:0007669"/>
    <property type="project" value="InterPro"/>
</dbReference>